<keyword evidence="4" id="KW-1185">Reference proteome</keyword>
<feature type="transmembrane region" description="Helical" evidence="2">
    <location>
        <begin position="42"/>
        <end position="69"/>
    </location>
</feature>
<feature type="region of interest" description="Disordered" evidence="1">
    <location>
        <begin position="1"/>
        <end position="35"/>
    </location>
</feature>
<proteinExistence type="predicted"/>
<dbReference type="Proteomes" id="UP001177023">
    <property type="component" value="Unassembled WGS sequence"/>
</dbReference>
<organism evidence="3 4">
    <name type="scientific">Mesorhabditis spiculigera</name>
    <dbReference type="NCBI Taxonomy" id="96644"/>
    <lineage>
        <taxon>Eukaryota</taxon>
        <taxon>Metazoa</taxon>
        <taxon>Ecdysozoa</taxon>
        <taxon>Nematoda</taxon>
        <taxon>Chromadorea</taxon>
        <taxon>Rhabditida</taxon>
        <taxon>Rhabditina</taxon>
        <taxon>Rhabditomorpha</taxon>
        <taxon>Rhabditoidea</taxon>
        <taxon>Rhabditidae</taxon>
        <taxon>Mesorhabditinae</taxon>
        <taxon>Mesorhabditis</taxon>
    </lineage>
</organism>
<dbReference type="AlphaFoldDB" id="A0AA36G2P3"/>
<feature type="compositionally biased region" description="Pro residues" evidence="1">
    <location>
        <begin position="1"/>
        <end position="10"/>
    </location>
</feature>
<keyword evidence="2" id="KW-1133">Transmembrane helix</keyword>
<evidence type="ECO:0000313" key="4">
    <source>
        <dbReference type="Proteomes" id="UP001177023"/>
    </source>
</evidence>
<keyword evidence="2" id="KW-0812">Transmembrane</keyword>
<dbReference type="EMBL" id="CATQJA010002644">
    <property type="protein sequence ID" value="CAJ0576480.1"/>
    <property type="molecule type" value="Genomic_DNA"/>
</dbReference>
<gene>
    <name evidence="3" type="ORF">MSPICULIGERA_LOCUS14772</name>
</gene>
<feature type="non-terminal residue" evidence="3">
    <location>
        <position position="79"/>
    </location>
</feature>
<keyword evidence="2" id="KW-0472">Membrane</keyword>
<protein>
    <submittedName>
        <fullName evidence="3">Uncharacterized protein</fullName>
    </submittedName>
</protein>
<sequence>MAEEVSPPPDQLEVDKWGRPLGPDGKPVASPPRPPKETNTCCCFLIIFVIVIAAIAGLVAILIVTGAIGPEPPEETKKS</sequence>
<evidence type="ECO:0000256" key="1">
    <source>
        <dbReference type="SAM" id="MobiDB-lite"/>
    </source>
</evidence>
<evidence type="ECO:0000256" key="2">
    <source>
        <dbReference type="SAM" id="Phobius"/>
    </source>
</evidence>
<comment type="caution">
    <text evidence="3">The sequence shown here is derived from an EMBL/GenBank/DDBJ whole genome shotgun (WGS) entry which is preliminary data.</text>
</comment>
<reference evidence="3" key="1">
    <citation type="submission" date="2023-06" db="EMBL/GenBank/DDBJ databases">
        <authorList>
            <person name="Delattre M."/>
        </authorList>
    </citation>
    <scope>NUCLEOTIDE SEQUENCE</scope>
    <source>
        <strain evidence="3">AF72</strain>
    </source>
</reference>
<evidence type="ECO:0000313" key="3">
    <source>
        <dbReference type="EMBL" id="CAJ0576480.1"/>
    </source>
</evidence>
<name>A0AA36G2P3_9BILA</name>
<accession>A0AA36G2P3</accession>